<gene>
    <name evidence="6" type="ORF">E0F26_01180</name>
</gene>
<keyword evidence="4" id="KW-0804">Transcription</keyword>
<dbReference type="CDD" id="cd08422">
    <property type="entry name" value="PBP2_CrgA_like"/>
    <property type="match status" value="1"/>
</dbReference>
<evidence type="ECO:0000313" key="6">
    <source>
        <dbReference type="EMBL" id="UZP73429.1"/>
    </source>
</evidence>
<name>A0ABY6Q2N2_9GAMM</name>
<dbReference type="PANTHER" id="PTHR30537:SF58">
    <property type="entry name" value="HTH-TYPE TRANSCRIPTIONAL REGULATOR PERR"/>
    <property type="match status" value="1"/>
</dbReference>
<dbReference type="SUPFAM" id="SSF46785">
    <property type="entry name" value="Winged helix' DNA-binding domain"/>
    <property type="match status" value="1"/>
</dbReference>
<keyword evidence="7" id="KW-1185">Reference proteome</keyword>
<dbReference type="InterPro" id="IPR036388">
    <property type="entry name" value="WH-like_DNA-bd_sf"/>
</dbReference>
<keyword evidence="2" id="KW-0805">Transcription regulation</keyword>
<dbReference type="Pfam" id="PF03466">
    <property type="entry name" value="LysR_substrate"/>
    <property type="match status" value="1"/>
</dbReference>
<dbReference type="RefSeq" id="WP_279242213.1">
    <property type="nucleotide sequence ID" value="NZ_CP036501.1"/>
</dbReference>
<organism evidence="6 7">
    <name type="scientific">Candidatus Paraluminiphilus aquimaris</name>
    <dbReference type="NCBI Taxonomy" id="2518994"/>
    <lineage>
        <taxon>Bacteria</taxon>
        <taxon>Pseudomonadati</taxon>
        <taxon>Pseudomonadota</taxon>
        <taxon>Gammaproteobacteria</taxon>
        <taxon>Cellvibrionales</taxon>
        <taxon>Halieaceae</taxon>
        <taxon>Candidatus Paraluminiphilus</taxon>
    </lineage>
</organism>
<dbReference type="SUPFAM" id="SSF53850">
    <property type="entry name" value="Periplasmic binding protein-like II"/>
    <property type="match status" value="1"/>
</dbReference>
<dbReference type="EMBL" id="CP036501">
    <property type="protein sequence ID" value="UZP73429.1"/>
    <property type="molecule type" value="Genomic_DNA"/>
</dbReference>
<reference evidence="6 7" key="1">
    <citation type="submission" date="2019-02" db="EMBL/GenBank/DDBJ databases">
        <title>Halieaceae_genomes.</title>
        <authorList>
            <person name="Li S.-H."/>
        </authorList>
    </citation>
    <scope>NUCLEOTIDE SEQUENCE [LARGE SCALE GENOMIC DNA]</scope>
    <source>
        <strain evidence="6 7">JH123</strain>
    </source>
</reference>
<evidence type="ECO:0000256" key="1">
    <source>
        <dbReference type="ARBA" id="ARBA00009437"/>
    </source>
</evidence>
<dbReference type="InterPro" id="IPR036390">
    <property type="entry name" value="WH_DNA-bd_sf"/>
</dbReference>
<dbReference type="InterPro" id="IPR005119">
    <property type="entry name" value="LysR_subst-bd"/>
</dbReference>
<evidence type="ECO:0000259" key="5">
    <source>
        <dbReference type="PROSITE" id="PS50931"/>
    </source>
</evidence>
<feature type="domain" description="HTH lysR-type" evidence="5">
    <location>
        <begin position="1"/>
        <end position="59"/>
    </location>
</feature>
<sequence length="299" mass="33062">MDQLLALKYFCKVAETGSFTSAATAFSVPPSSISRRISDLETSLGTHLLTRSTRVVKLTEIGTAYLEQVKEILVQLELSNESVKSYQSRPMGQLKISSMVSFGERMLFPVLDEFSALYPDITLDISLSDELSSLANDDVDVAIRGGYAPDERIHAIKLMPNDFIPVASPSYLAAQGTPEDGFALRNHLGLFFRTPRGPSPWLLEVDDQWHDVSGQPAVISNNANWLMKQGLEGKGIMMAPRWSLEGDLMSGALVELLTDAALSVNQNPNMGIYLLYQKPKYLVPKVKVFIDFLVEKLMA</sequence>
<dbReference type="InterPro" id="IPR058163">
    <property type="entry name" value="LysR-type_TF_proteobact-type"/>
</dbReference>
<evidence type="ECO:0000256" key="4">
    <source>
        <dbReference type="ARBA" id="ARBA00023163"/>
    </source>
</evidence>
<dbReference type="PANTHER" id="PTHR30537">
    <property type="entry name" value="HTH-TYPE TRANSCRIPTIONAL REGULATOR"/>
    <property type="match status" value="1"/>
</dbReference>
<dbReference type="Gene3D" id="3.40.190.290">
    <property type="match status" value="1"/>
</dbReference>
<dbReference type="Pfam" id="PF00126">
    <property type="entry name" value="HTH_1"/>
    <property type="match status" value="1"/>
</dbReference>
<evidence type="ECO:0000313" key="7">
    <source>
        <dbReference type="Proteomes" id="UP001317963"/>
    </source>
</evidence>
<dbReference type="Gene3D" id="1.10.10.10">
    <property type="entry name" value="Winged helix-like DNA-binding domain superfamily/Winged helix DNA-binding domain"/>
    <property type="match status" value="1"/>
</dbReference>
<keyword evidence="3" id="KW-0238">DNA-binding</keyword>
<dbReference type="PROSITE" id="PS50931">
    <property type="entry name" value="HTH_LYSR"/>
    <property type="match status" value="1"/>
</dbReference>
<evidence type="ECO:0000256" key="2">
    <source>
        <dbReference type="ARBA" id="ARBA00023015"/>
    </source>
</evidence>
<dbReference type="Proteomes" id="UP001317963">
    <property type="component" value="Chromosome"/>
</dbReference>
<comment type="similarity">
    <text evidence="1">Belongs to the LysR transcriptional regulatory family.</text>
</comment>
<protein>
    <submittedName>
        <fullName evidence="6">LysR family transcriptional regulator</fullName>
    </submittedName>
</protein>
<accession>A0ABY6Q2N2</accession>
<evidence type="ECO:0000256" key="3">
    <source>
        <dbReference type="ARBA" id="ARBA00023125"/>
    </source>
</evidence>
<proteinExistence type="inferred from homology"/>
<dbReference type="InterPro" id="IPR000847">
    <property type="entry name" value="LysR_HTH_N"/>
</dbReference>